<feature type="transmembrane region" description="Helical" evidence="8">
    <location>
        <begin position="149"/>
        <end position="168"/>
    </location>
</feature>
<feature type="transmembrane region" description="Helical" evidence="8">
    <location>
        <begin position="122"/>
        <end position="143"/>
    </location>
</feature>
<evidence type="ECO:0000256" key="5">
    <source>
        <dbReference type="ARBA" id="ARBA00022989"/>
    </source>
</evidence>
<dbReference type="Gene3D" id="1.20.144.10">
    <property type="entry name" value="Phosphatidic acid phosphatase type 2/haloperoxidase"/>
    <property type="match status" value="1"/>
</dbReference>
<comment type="caution">
    <text evidence="10">The sequence shown here is derived from an EMBL/GenBank/DDBJ whole genome shotgun (WGS) entry which is preliminary data.</text>
</comment>
<evidence type="ECO:0000256" key="2">
    <source>
        <dbReference type="ARBA" id="ARBA00022692"/>
    </source>
</evidence>
<sequence length="461" mass="53324">MSMLKMIYHNVRPYMKYNSIRGYECSLDFGKPSGHAMVGSAFYFLFFYLIILLNYGRANKQSSNLQIMQSQQFTRSIISPKSINVSDYQKNFQAKYKNSGIKSVKEVEILAVNRVNWCKLSVFLLIFVAFTVLVGFDRVYLGVHGFDQIILGWCYSCLLMSSLFLLNFGGKSVYGWMKAYLIFSQSEWFERKENFGRRGRDLAWVVFGYLCCLGGAVLVFEVVRGSYGEGEIDLEHVFQECGELEGELEEEGVQFWDYNEALYNKNFVDTGTISFSFGIFLQMIVFNREQVIENVFKLKQLKVKGVLLRLFFVIFYLGVIFAAYYFISQLIDQIYISFLVDNIMMLILSTCFWVAPYIFDKLKMQVQGDIFGVKKPSVYNQNNQNNNNNGNNQNNNNNVIIQNNLGKKAINLKNANNFNKSVDLIPENNQKFKFQKHIKENNNDKADIENSVNQQNMTGQI</sequence>
<dbReference type="AlphaFoldDB" id="A0A0V0QEB7"/>
<keyword evidence="10" id="KW-0575">Peroxidase</keyword>
<dbReference type="SUPFAM" id="SSF48317">
    <property type="entry name" value="Acid phosphatase/Vanadium-dependent haloperoxidase"/>
    <property type="match status" value="1"/>
</dbReference>
<accession>A0A0V0QEB7</accession>
<evidence type="ECO:0000313" key="10">
    <source>
        <dbReference type="EMBL" id="KRX00546.1"/>
    </source>
</evidence>
<dbReference type="InterPro" id="IPR000326">
    <property type="entry name" value="PAP2/HPO"/>
</dbReference>
<keyword evidence="2 8" id="KW-0812">Transmembrane</keyword>
<evidence type="ECO:0000256" key="6">
    <source>
        <dbReference type="ARBA" id="ARBA00023136"/>
    </source>
</evidence>
<dbReference type="OrthoDB" id="313456at2759"/>
<evidence type="ECO:0000256" key="1">
    <source>
        <dbReference type="ARBA" id="ARBA00004477"/>
    </source>
</evidence>
<name>A0A0V0QEB7_PSEPJ</name>
<keyword evidence="6 8" id="KW-0472">Membrane</keyword>
<feature type="transmembrane region" description="Helical" evidence="8">
    <location>
        <begin position="202"/>
        <end position="220"/>
    </location>
</feature>
<evidence type="ECO:0000256" key="8">
    <source>
        <dbReference type="SAM" id="Phobius"/>
    </source>
</evidence>
<feature type="domain" description="Phosphatidic acid phosphatase type 2/haloperoxidase" evidence="9">
    <location>
        <begin position="2"/>
        <end position="162"/>
    </location>
</feature>
<proteinExistence type="inferred from homology"/>
<dbReference type="GO" id="GO:0042392">
    <property type="term" value="F:sphingosine-1-phosphate phosphatase activity"/>
    <property type="evidence" value="ECO:0007669"/>
    <property type="project" value="TreeGrafter"/>
</dbReference>
<evidence type="ECO:0000256" key="7">
    <source>
        <dbReference type="ARBA" id="ARBA00038324"/>
    </source>
</evidence>
<feature type="transmembrane region" description="Helical" evidence="8">
    <location>
        <begin position="306"/>
        <end position="327"/>
    </location>
</feature>
<evidence type="ECO:0000256" key="3">
    <source>
        <dbReference type="ARBA" id="ARBA00022801"/>
    </source>
</evidence>
<keyword evidence="4" id="KW-0256">Endoplasmic reticulum</keyword>
<dbReference type="InParanoid" id="A0A0V0QEB7"/>
<dbReference type="GO" id="GO:0005789">
    <property type="term" value="C:endoplasmic reticulum membrane"/>
    <property type="evidence" value="ECO:0007669"/>
    <property type="project" value="UniProtKB-SubCell"/>
</dbReference>
<organism evidence="10 11">
    <name type="scientific">Pseudocohnilembus persalinus</name>
    <name type="common">Ciliate</name>
    <dbReference type="NCBI Taxonomy" id="266149"/>
    <lineage>
        <taxon>Eukaryota</taxon>
        <taxon>Sar</taxon>
        <taxon>Alveolata</taxon>
        <taxon>Ciliophora</taxon>
        <taxon>Intramacronucleata</taxon>
        <taxon>Oligohymenophorea</taxon>
        <taxon>Scuticociliatia</taxon>
        <taxon>Philasterida</taxon>
        <taxon>Pseudocohnilembidae</taxon>
        <taxon>Pseudocohnilembus</taxon>
    </lineage>
</organism>
<dbReference type="Pfam" id="PF01569">
    <property type="entry name" value="PAP2"/>
    <property type="match status" value="1"/>
</dbReference>
<comment type="subcellular location">
    <subcellularLocation>
        <location evidence="1">Endoplasmic reticulum membrane</location>
        <topology evidence="1">Multi-pass membrane protein</topology>
    </subcellularLocation>
</comment>
<keyword evidence="10" id="KW-0560">Oxidoreductase</keyword>
<feature type="transmembrane region" description="Helical" evidence="8">
    <location>
        <begin position="333"/>
        <end position="355"/>
    </location>
</feature>
<evidence type="ECO:0000313" key="11">
    <source>
        <dbReference type="Proteomes" id="UP000054937"/>
    </source>
</evidence>
<dbReference type="PANTHER" id="PTHR14969:SF28">
    <property type="entry name" value="DIHYDROSPHINGOSINE 1-PHOSPHATE PHOSPHATASE LCB3-RELATED"/>
    <property type="match status" value="1"/>
</dbReference>
<comment type="similarity">
    <text evidence="7">Belongs to the type 2 lipid phosphate phosphatase family.</text>
</comment>
<keyword evidence="3" id="KW-0378">Hydrolase</keyword>
<dbReference type="Proteomes" id="UP000054937">
    <property type="component" value="Unassembled WGS sequence"/>
</dbReference>
<dbReference type="CDD" id="cd01610">
    <property type="entry name" value="PAP2_like"/>
    <property type="match status" value="1"/>
</dbReference>
<keyword evidence="5 8" id="KW-1133">Transmembrane helix</keyword>
<keyword evidence="11" id="KW-1185">Reference proteome</keyword>
<feature type="transmembrane region" description="Helical" evidence="8">
    <location>
        <begin position="267"/>
        <end position="286"/>
    </location>
</feature>
<dbReference type="PANTHER" id="PTHR14969">
    <property type="entry name" value="SPHINGOSINE-1-PHOSPHATE PHOSPHOHYDROLASE"/>
    <property type="match status" value="1"/>
</dbReference>
<evidence type="ECO:0000259" key="9">
    <source>
        <dbReference type="Pfam" id="PF01569"/>
    </source>
</evidence>
<gene>
    <name evidence="10" type="ORF">PPERSA_04567</name>
</gene>
<protein>
    <submittedName>
        <fullName evidence="10">Phosphatidic acid phosphatase type 2/haloperoxidase</fullName>
    </submittedName>
</protein>
<feature type="transmembrane region" description="Helical" evidence="8">
    <location>
        <begin position="36"/>
        <end position="55"/>
    </location>
</feature>
<reference evidence="10 11" key="1">
    <citation type="journal article" date="2015" name="Sci. Rep.">
        <title>Genome of the facultative scuticociliatosis pathogen Pseudocohnilembus persalinus provides insight into its virulence through horizontal gene transfer.</title>
        <authorList>
            <person name="Xiong J."/>
            <person name="Wang G."/>
            <person name="Cheng J."/>
            <person name="Tian M."/>
            <person name="Pan X."/>
            <person name="Warren A."/>
            <person name="Jiang C."/>
            <person name="Yuan D."/>
            <person name="Miao W."/>
        </authorList>
    </citation>
    <scope>NUCLEOTIDE SEQUENCE [LARGE SCALE GENOMIC DNA]</scope>
    <source>
        <strain evidence="10">36N120E</strain>
    </source>
</reference>
<dbReference type="GO" id="GO:0004601">
    <property type="term" value="F:peroxidase activity"/>
    <property type="evidence" value="ECO:0007669"/>
    <property type="project" value="UniProtKB-KW"/>
</dbReference>
<evidence type="ECO:0000256" key="4">
    <source>
        <dbReference type="ARBA" id="ARBA00022824"/>
    </source>
</evidence>
<dbReference type="InterPro" id="IPR036938">
    <property type="entry name" value="PAP2/HPO_sf"/>
</dbReference>
<dbReference type="EMBL" id="LDAU01000185">
    <property type="protein sequence ID" value="KRX00546.1"/>
    <property type="molecule type" value="Genomic_DNA"/>
</dbReference>